<dbReference type="Gene3D" id="3.30.1330.30">
    <property type="match status" value="1"/>
</dbReference>
<gene>
    <name evidence="4" type="ORF">NQ318_009397</name>
</gene>
<dbReference type="Proteomes" id="UP001162162">
    <property type="component" value="Unassembled WGS sequence"/>
</dbReference>
<dbReference type="PANTHER" id="PTHR43191:SF2">
    <property type="entry name" value="RRNA METHYLTRANSFERASE 3, MITOCHONDRIAL"/>
    <property type="match status" value="1"/>
</dbReference>
<keyword evidence="2" id="KW-0808">Transferase</keyword>
<dbReference type="EMBL" id="JAPWTK010000010">
    <property type="protein sequence ID" value="KAJ8959964.1"/>
    <property type="molecule type" value="Genomic_DNA"/>
</dbReference>
<organism evidence="4 5">
    <name type="scientific">Aromia moschata</name>
    <dbReference type="NCBI Taxonomy" id="1265417"/>
    <lineage>
        <taxon>Eukaryota</taxon>
        <taxon>Metazoa</taxon>
        <taxon>Ecdysozoa</taxon>
        <taxon>Arthropoda</taxon>
        <taxon>Hexapoda</taxon>
        <taxon>Insecta</taxon>
        <taxon>Pterygota</taxon>
        <taxon>Neoptera</taxon>
        <taxon>Endopterygota</taxon>
        <taxon>Coleoptera</taxon>
        <taxon>Polyphaga</taxon>
        <taxon>Cucujiformia</taxon>
        <taxon>Chrysomeloidea</taxon>
        <taxon>Cerambycidae</taxon>
        <taxon>Cerambycinae</taxon>
        <taxon>Callichromatini</taxon>
        <taxon>Aromia</taxon>
    </lineage>
</organism>
<dbReference type="InterPro" id="IPR029064">
    <property type="entry name" value="Ribosomal_eL30-like_sf"/>
</dbReference>
<dbReference type="Gene3D" id="3.40.1280.10">
    <property type="match status" value="1"/>
</dbReference>
<sequence length="424" mass="48348">MAKLLPTAIRVANPFNSQQVRWLPRWSHRRPLRIIPAEHYDKTKDTYIPREKEEPVAEPQAPIKINWKQPNYNSFKLKNEKTDKHLEYKLKTHKAVKPLTISKNKELKTSTDMLEAIIDKDGNFVYTKMKDNDTRISAILVEIKSKKEKEKKDLILLEGKRLIKDALIAGCKLEYILFSRMQELNYIKPFLPKLGAQLYKMPYREIQMWSDLTTSPGLMGIFKIPDANNVKSAADFPLTIICDNIREPNNLGSVLRICSGVGCKQVILTKGCVNVWDTKVLRSAMGAHFKLNIERKSNWLGIRSKIDSFSSIYIADNHLVSIDPGDTMKTENNLEELLQAVPVLPYYSVDFRIDKHIVLVIGGETEGISKESYELASDLKGVRLNIPLSNDIESLNAGTALGIIAFEIKRQLLMLQNQVEESKV</sequence>
<feature type="domain" description="tRNA/rRNA methyltransferase SpoU type" evidence="3">
    <location>
        <begin position="238"/>
        <end position="405"/>
    </location>
</feature>
<protein>
    <recommendedName>
        <fullName evidence="3">tRNA/rRNA methyltransferase SpoU type domain-containing protein</fullName>
    </recommendedName>
</protein>
<keyword evidence="1" id="KW-0489">Methyltransferase</keyword>
<dbReference type="AlphaFoldDB" id="A0AAV8Z813"/>
<dbReference type="InterPro" id="IPR029026">
    <property type="entry name" value="tRNA_m1G_MTases_N"/>
</dbReference>
<dbReference type="InterPro" id="IPR001537">
    <property type="entry name" value="SpoU_MeTrfase"/>
</dbReference>
<dbReference type="GO" id="GO:0032259">
    <property type="term" value="P:methylation"/>
    <property type="evidence" value="ECO:0007669"/>
    <property type="project" value="UniProtKB-KW"/>
</dbReference>
<evidence type="ECO:0000256" key="1">
    <source>
        <dbReference type="ARBA" id="ARBA00022603"/>
    </source>
</evidence>
<dbReference type="SUPFAM" id="SSF55315">
    <property type="entry name" value="L30e-like"/>
    <property type="match status" value="1"/>
</dbReference>
<dbReference type="InterPro" id="IPR051259">
    <property type="entry name" value="rRNA_Methyltransferase"/>
</dbReference>
<evidence type="ECO:0000256" key="2">
    <source>
        <dbReference type="ARBA" id="ARBA00022679"/>
    </source>
</evidence>
<dbReference type="Pfam" id="PF00588">
    <property type="entry name" value="SpoU_methylase"/>
    <property type="match status" value="1"/>
</dbReference>
<evidence type="ECO:0000259" key="3">
    <source>
        <dbReference type="Pfam" id="PF00588"/>
    </source>
</evidence>
<dbReference type="GO" id="GO:0006396">
    <property type="term" value="P:RNA processing"/>
    <property type="evidence" value="ECO:0007669"/>
    <property type="project" value="InterPro"/>
</dbReference>
<dbReference type="PANTHER" id="PTHR43191">
    <property type="entry name" value="RRNA METHYLTRANSFERASE 3"/>
    <property type="match status" value="1"/>
</dbReference>
<evidence type="ECO:0000313" key="4">
    <source>
        <dbReference type="EMBL" id="KAJ8959964.1"/>
    </source>
</evidence>
<reference evidence="4" key="1">
    <citation type="journal article" date="2023" name="Insect Mol. Biol.">
        <title>Genome sequencing provides insights into the evolution of gene families encoding plant cell wall-degrading enzymes in longhorned beetles.</title>
        <authorList>
            <person name="Shin N.R."/>
            <person name="Okamura Y."/>
            <person name="Kirsch R."/>
            <person name="Pauchet Y."/>
        </authorList>
    </citation>
    <scope>NUCLEOTIDE SEQUENCE</scope>
    <source>
        <strain evidence="4">AMC_N1</strain>
    </source>
</reference>
<dbReference type="SUPFAM" id="SSF75217">
    <property type="entry name" value="alpha/beta knot"/>
    <property type="match status" value="1"/>
</dbReference>
<accession>A0AAV8Z813</accession>
<name>A0AAV8Z813_9CUCU</name>
<dbReference type="CDD" id="cd18106">
    <property type="entry name" value="SpoU-like_RNMTL1"/>
    <property type="match status" value="1"/>
</dbReference>
<comment type="caution">
    <text evidence="4">The sequence shown here is derived from an EMBL/GenBank/DDBJ whole genome shotgun (WGS) entry which is preliminary data.</text>
</comment>
<keyword evidence="5" id="KW-1185">Reference proteome</keyword>
<dbReference type="GO" id="GO:0003723">
    <property type="term" value="F:RNA binding"/>
    <property type="evidence" value="ECO:0007669"/>
    <property type="project" value="InterPro"/>
</dbReference>
<dbReference type="InterPro" id="IPR029028">
    <property type="entry name" value="Alpha/beta_knot_MTases"/>
</dbReference>
<proteinExistence type="predicted"/>
<dbReference type="GO" id="GO:0008173">
    <property type="term" value="F:RNA methyltransferase activity"/>
    <property type="evidence" value="ECO:0007669"/>
    <property type="project" value="InterPro"/>
</dbReference>
<evidence type="ECO:0000313" key="5">
    <source>
        <dbReference type="Proteomes" id="UP001162162"/>
    </source>
</evidence>